<organism evidence="2 3">
    <name type="scientific">Epibacterium ulvae</name>
    <dbReference type="NCBI Taxonomy" id="1156985"/>
    <lineage>
        <taxon>Bacteria</taxon>
        <taxon>Pseudomonadati</taxon>
        <taxon>Pseudomonadota</taxon>
        <taxon>Alphaproteobacteria</taxon>
        <taxon>Rhodobacterales</taxon>
        <taxon>Roseobacteraceae</taxon>
        <taxon>Epibacterium</taxon>
    </lineage>
</organism>
<evidence type="ECO:0000313" key="3">
    <source>
        <dbReference type="Proteomes" id="UP000198767"/>
    </source>
</evidence>
<keyword evidence="1" id="KW-0812">Transmembrane</keyword>
<proteinExistence type="predicted"/>
<keyword evidence="1" id="KW-0472">Membrane</keyword>
<feature type="transmembrane region" description="Helical" evidence="1">
    <location>
        <begin position="25"/>
        <end position="58"/>
    </location>
</feature>
<protein>
    <submittedName>
        <fullName evidence="2">Uncharacterized protein</fullName>
    </submittedName>
</protein>
<feature type="transmembrane region" description="Helical" evidence="1">
    <location>
        <begin position="78"/>
        <end position="96"/>
    </location>
</feature>
<dbReference type="STRING" id="1156985.SAMN04488118_11715"/>
<sequence>MQKNYFMDMYNILYRSTLLKSLAVMLLAIIIVLSVMLISGVVIFSTVIGNAIFAVWLFDLDPANSAELGWSSVGTVDPIIIFALIVAEVLIAVYVAQVSRNVKFYIDEKI</sequence>
<dbReference type="AlphaFoldDB" id="A0A1G5RJ34"/>
<reference evidence="2 3" key="1">
    <citation type="submission" date="2016-10" db="EMBL/GenBank/DDBJ databases">
        <authorList>
            <person name="de Groot N.N."/>
        </authorList>
    </citation>
    <scope>NUCLEOTIDE SEQUENCE [LARGE SCALE GENOMIC DNA]</scope>
    <source>
        <strain evidence="2 3">U95</strain>
    </source>
</reference>
<evidence type="ECO:0000313" key="2">
    <source>
        <dbReference type="EMBL" id="SCZ73391.1"/>
    </source>
</evidence>
<dbReference type="RefSeq" id="WP_139163238.1">
    <property type="nucleotide sequence ID" value="NZ_FMWG01000017.1"/>
</dbReference>
<name>A0A1G5RJ34_9RHOB</name>
<gene>
    <name evidence="2" type="ORF">SAMN04488118_11715</name>
</gene>
<evidence type="ECO:0000256" key="1">
    <source>
        <dbReference type="SAM" id="Phobius"/>
    </source>
</evidence>
<dbReference type="EMBL" id="FMWG01000017">
    <property type="protein sequence ID" value="SCZ73391.1"/>
    <property type="molecule type" value="Genomic_DNA"/>
</dbReference>
<keyword evidence="1" id="KW-1133">Transmembrane helix</keyword>
<keyword evidence="3" id="KW-1185">Reference proteome</keyword>
<dbReference type="Proteomes" id="UP000198767">
    <property type="component" value="Unassembled WGS sequence"/>
</dbReference>
<accession>A0A1G5RJ34</accession>